<protein>
    <submittedName>
        <fullName evidence="1">Uncharacterized protein</fullName>
    </submittedName>
</protein>
<feature type="non-terminal residue" evidence="1">
    <location>
        <position position="1"/>
    </location>
</feature>
<accession>A0A2Z7AAW7</accession>
<proteinExistence type="predicted"/>
<keyword evidence="2" id="KW-1185">Reference proteome</keyword>
<evidence type="ECO:0000313" key="1">
    <source>
        <dbReference type="EMBL" id="KZV18850.1"/>
    </source>
</evidence>
<evidence type="ECO:0000313" key="2">
    <source>
        <dbReference type="Proteomes" id="UP000250235"/>
    </source>
</evidence>
<name>A0A2Z7AAW7_9LAMI</name>
<gene>
    <name evidence="1" type="ORF">F511_08656</name>
</gene>
<sequence>HTFIKGNPSSHKGWMSRFFNIKRDGKRNPWKCKMSWRDNVYTLTPRTPDRSPNLTSFLEAMHEACMDKAEMLQFLEETEEAAAPPKKVAKKRKASTLAEKEARRQRKKWIFLVGSQFPAYVSILTFEFLCKRWLGGAGDKTPHPSSASGKRDLLAFRRGDGIPHRAGSAARGAEAIRDQEKKTAEAVKEALRAQLATEQELREVMASAELSLSAQVGLPPEEVPVRNWA</sequence>
<reference evidence="1 2" key="1">
    <citation type="journal article" date="2015" name="Proc. Natl. Acad. Sci. U.S.A.">
        <title>The resurrection genome of Boea hygrometrica: A blueprint for survival of dehydration.</title>
        <authorList>
            <person name="Xiao L."/>
            <person name="Yang G."/>
            <person name="Zhang L."/>
            <person name="Yang X."/>
            <person name="Zhao S."/>
            <person name="Ji Z."/>
            <person name="Zhou Q."/>
            <person name="Hu M."/>
            <person name="Wang Y."/>
            <person name="Chen M."/>
            <person name="Xu Y."/>
            <person name="Jin H."/>
            <person name="Xiao X."/>
            <person name="Hu G."/>
            <person name="Bao F."/>
            <person name="Hu Y."/>
            <person name="Wan P."/>
            <person name="Li L."/>
            <person name="Deng X."/>
            <person name="Kuang T."/>
            <person name="Xiang C."/>
            <person name="Zhu J.K."/>
            <person name="Oliver M.J."/>
            <person name="He Y."/>
        </authorList>
    </citation>
    <scope>NUCLEOTIDE SEQUENCE [LARGE SCALE GENOMIC DNA]</scope>
    <source>
        <strain evidence="2">cv. XS01</strain>
    </source>
</reference>
<dbReference type="Proteomes" id="UP000250235">
    <property type="component" value="Unassembled WGS sequence"/>
</dbReference>
<dbReference type="EMBL" id="KV017185">
    <property type="protein sequence ID" value="KZV18850.1"/>
    <property type="molecule type" value="Genomic_DNA"/>
</dbReference>
<organism evidence="1 2">
    <name type="scientific">Dorcoceras hygrometricum</name>
    <dbReference type="NCBI Taxonomy" id="472368"/>
    <lineage>
        <taxon>Eukaryota</taxon>
        <taxon>Viridiplantae</taxon>
        <taxon>Streptophyta</taxon>
        <taxon>Embryophyta</taxon>
        <taxon>Tracheophyta</taxon>
        <taxon>Spermatophyta</taxon>
        <taxon>Magnoliopsida</taxon>
        <taxon>eudicotyledons</taxon>
        <taxon>Gunneridae</taxon>
        <taxon>Pentapetalae</taxon>
        <taxon>asterids</taxon>
        <taxon>lamiids</taxon>
        <taxon>Lamiales</taxon>
        <taxon>Gesneriaceae</taxon>
        <taxon>Didymocarpoideae</taxon>
        <taxon>Trichosporeae</taxon>
        <taxon>Loxocarpinae</taxon>
        <taxon>Dorcoceras</taxon>
    </lineage>
</organism>
<dbReference type="AlphaFoldDB" id="A0A2Z7AAW7"/>